<evidence type="ECO:0000313" key="3">
    <source>
        <dbReference type="EMBL" id="SDT63088.1"/>
    </source>
</evidence>
<reference evidence="2 5" key="3">
    <citation type="submission" date="2019-09" db="EMBL/GenBank/DDBJ databases">
        <title>Draft genome sequences of 48 bacterial type strains from the CCUG.</title>
        <authorList>
            <person name="Tunovic T."/>
            <person name="Pineiro-Iglesias B."/>
            <person name="Unosson C."/>
            <person name="Inganas E."/>
            <person name="Ohlen M."/>
            <person name="Cardew S."/>
            <person name="Jensie-Markopoulos S."/>
            <person name="Salva-Serra F."/>
            <person name="Jaen-Luchoro D."/>
            <person name="Karlsson R."/>
            <person name="Svensson-Stadler L."/>
            <person name="Chun J."/>
            <person name="Moore E."/>
        </authorList>
    </citation>
    <scope>NUCLEOTIDE SEQUENCE [LARGE SCALE GENOMIC DNA]</scope>
    <source>
        <strain evidence="2 5">CCUG 51522</strain>
    </source>
</reference>
<keyword evidence="2" id="KW-0255">Endonuclease</keyword>
<sequence>MTNPQIETFARQIREKLPTHDSPEQAAGALKKDLTSIGFSFTSEMDQNLAVALEQVIASLEDVEILRRSSLIKKRDPWYKGPGSKDVHWPALKGYLKNSKGWDENTIASIDESSSEVVSLLANPNNESFRHRGLVVGYVQSGKTANMTSVIAKAVDAGYNLIVLLGGVTNKLRAQTQRRIEHDIVNRHRHFWQLYTTEQNDGDYTYPANGSFTMPVPGRAQLVVMKKITSRLETFRKTIIDDKGKPKTPLAILRQLKVLLIDDECDQASVNSSNNDYDMTRINAEIRKILRALPAVSYVGYTATPFANVFIDPYPLNQNDLDDLYPEDFITTLPRTDGYFGAREVFGYAPVDPDGPESPEEAGRNMIRHVPDEKLKLLRPIRISEKDSFHPQMTEELENAVLWFLLSCAIRRARGQYEQHMTMLVHTSPYIIQHERMAKLIKQWIESNLVELTSDFGEFQNKMEQVLKEETDQVPLEYDGIYSLADLRPHLKSTLDALEFAIENGESFERLDYTLEPKTYIVVGGTVLARGLTLEGLSVSFFLRTSMQYDTLLQMGRWFGYRKGYEDLPRLWTTAELTSNFRALARIEEEIREDISNYRKHGVTPKEFAVRVRAIPGMAITAASKMRHTYRSNISFEGRHVQTIRFDHQSDTKVAGNWEAAVQFVDDVFAKRPFETQGGGKRHLAREVSLQEVRKFLVAYDICEHHMDLKKDLLLGYIDQAADRLQEWNVGIITPTGKREAEKPLGVLGQVNAARRSQLKDNERGYADIKALMSKSDILIDTMDPETVKSNGSWAEIKNDRPQIPLLLLYVIDGKSEAQSTSRKDLDAVSDLIGIGIVFPGTPDQAGDYFSVGLDAPVPEQIASEEELLAEALDGAVDE</sequence>
<dbReference type="AlphaFoldDB" id="A0A0J6HKA9"/>
<dbReference type="PATRIC" id="fig|163011.3.peg.2301"/>
<keyword evidence="2" id="KW-0540">Nuclease</keyword>
<gene>
    <name evidence="2" type="ORF">F7R14_08120</name>
    <name evidence="3" type="ORF">SAMN04490191_5689</name>
</gene>
<dbReference type="EMBL" id="VZPO01000003">
    <property type="protein sequence ID" value="KAB0506060.1"/>
    <property type="molecule type" value="Genomic_DNA"/>
</dbReference>
<dbReference type="Pfam" id="PF10593">
    <property type="entry name" value="Z1"/>
    <property type="match status" value="1"/>
</dbReference>
<accession>A0A0J6HKA9</accession>
<dbReference type="REBASE" id="162875">
    <property type="entry name" value="Pli3782ORF5687P"/>
</dbReference>
<evidence type="ECO:0000313" key="4">
    <source>
        <dbReference type="Proteomes" id="UP000182814"/>
    </source>
</evidence>
<evidence type="ECO:0000259" key="1">
    <source>
        <dbReference type="Pfam" id="PF10593"/>
    </source>
</evidence>
<organism evidence="3 4">
    <name type="scientific">Pseudomonas lini</name>
    <dbReference type="NCBI Taxonomy" id="163011"/>
    <lineage>
        <taxon>Bacteria</taxon>
        <taxon>Pseudomonadati</taxon>
        <taxon>Pseudomonadota</taxon>
        <taxon>Gammaproteobacteria</taxon>
        <taxon>Pseudomonadales</taxon>
        <taxon>Pseudomonadaceae</taxon>
        <taxon>Pseudomonas</taxon>
    </lineage>
</organism>
<protein>
    <submittedName>
        <fullName evidence="2">Endonuclease</fullName>
    </submittedName>
    <submittedName>
        <fullName evidence="3">Z1 domain-containing protein</fullName>
    </submittedName>
</protein>
<dbReference type="Proteomes" id="UP000434925">
    <property type="component" value="Unassembled WGS sequence"/>
</dbReference>
<evidence type="ECO:0000313" key="2">
    <source>
        <dbReference type="EMBL" id="KAB0506060.1"/>
    </source>
</evidence>
<proteinExistence type="predicted"/>
<evidence type="ECO:0000313" key="5">
    <source>
        <dbReference type="Proteomes" id="UP000434925"/>
    </source>
</evidence>
<dbReference type="InterPro" id="IPR018310">
    <property type="entry name" value="Put_endonuclease_Z1-dom"/>
</dbReference>
<feature type="domain" description="Putative endonuclease Z1" evidence="1">
    <location>
        <begin position="396"/>
        <end position="616"/>
    </location>
</feature>
<reference evidence="3" key="1">
    <citation type="submission" date="2016-10" db="EMBL/GenBank/DDBJ databases">
        <authorList>
            <person name="de Groot N.N."/>
        </authorList>
    </citation>
    <scope>NUCLEOTIDE SEQUENCE [LARGE SCALE GENOMIC DNA]</scope>
    <source>
        <strain evidence="3">BS3782</strain>
    </source>
</reference>
<name>A0A0J6HKA9_9PSED</name>
<keyword evidence="2" id="KW-0378">Hydrolase</keyword>
<dbReference type="EMBL" id="LT629746">
    <property type="protein sequence ID" value="SDT63088.1"/>
    <property type="molecule type" value="Genomic_DNA"/>
</dbReference>
<dbReference type="Proteomes" id="UP000182814">
    <property type="component" value="Chromosome I"/>
</dbReference>
<reference evidence="4" key="2">
    <citation type="submission" date="2016-10" db="EMBL/GenBank/DDBJ databases">
        <authorList>
            <person name="Varghese N."/>
            <person name="Submissions S."/>
        </authorList>
    </citation>
    <scope>NUCLEOTIDE SEQUENCE [LARGE SCALE GENOMIC DNA]</scope>
    <source>
        <strain evidence="4">BS3782</strain>
    </source>
</reference>
<dbReference type="RefSeq" id="WP_048394148.1">
    <property type="nucleotide sequence ID" value="NZ_JYLB01000002.1"/>
</dbReference>
<dbReference type="GO" id="GO:0004519">
    <property type="term" value="F:endonuclease activity"/>
    <property type="evidence" value="ECO:0007669"/>
    <property type="project" value="UniProtKB-KW"/>
</dbReference>
<keyword evidence="4" id="KW-1185">Reference proteome</keyword>